<proteinExistence type="predicted"/>
<dbReference type="KEGG" id="nsr:NS506_02063"/>
<accession>A0A0B8NF73</accession>
<evidence type="ECO:0000313" key="4">
    <source>
        <dbReference type="Proteomes" id="UP000180166"/>
    </source>
</evidence>
<dbReference type="EMBL" id="CP017839">
    <property type="protein sequence ID" value="APA96130.1"/>
    <property type="molecule type" value="Genomic_DNA"/>
</dbReference>
<dbReference type="OrthoDB" id="9800461at2"/>
<dbReference type="Proteomes" id="UP000180166">
    <property type="component" value="Chromosome"/>
</dbReference>
<evidence type="ECO:0000313" key="1">
    <source>
        <dbReference type="EMBL" id="APA96130.1"/>
    </source>
</evidence>
<dbReference type="RefSeq" id="WP_033089232.1">
    <property type="nucleotide sequence ID" value="NZ_AP017900.1"/>
</dbReference>
<gene>
    <name evidence="1" type="ORF">NS506_02063</name>
    <name evidence="2" type="ORF">NSK11_contig00076-0022</name>
</gene>
<evidence type="ECO:0000313" key="3">
    <source>
        <dbReference type="Proteomes" id="UP000037179"/>
    </source>
</evidence>
<organism evidence="2 3">
    <name type="scientific">Nocardia seriolae</name>
    <dbReference type="NCBI Taxonomy" id="37332"/>
    <lineage>
        <taxon>Bacteria</taxon>
        <taxon>Bacillati</taxon>
        <taxon>Actinomycetota</taxon>
        <taxon>Actinomycetes</taxon>
        <taxon>Mycobacteriales</taxon>
        <taxon>Nocardiaceae</taxon>
        <taxon>Nocardia</taxon>
    </lineage>
</organism>
<protein>
    <submittedName>
        <fullName evidence="2">Uncharacterized protein</fullName>
    </submittedName>
</protein>
<reference evidence="3" key="1">
    <citation type="submission" date="2015-07" db="EMBL/GenBank/DDBJ databases">
        <title>Nocardia seriolae U-1 whole genome shotgun sequence.</title>
        <authorList>
            <person name="Imajoh M."/>
            <person name="Fukumoto Y."/>
            <person name="Sukeda M."/>
            <person name="Yamane J."/>
            <person name="Yamasaki K."/>
            <person name="Shimizu M."/>
            <person name="Ohnishi K."/>
            <person name="Oshima S."/>
        </authorList>
    </citation>
    <scope>NUCLEOTIDE SEQUENCE [LARGE SCALE GENOMIC DNA]</scope>
    <source>
        <strain evidence="3">U-1</strain>
    </source>
</reference>
<evidence type="ECO:0000313" key="2">
    <source>
        <dbReference type="EMBL" id="GAP30266.1"/>
    </source>
</evidence>
<reference evidence="2 3" key="2">
    <citation type="journal article" date="2016" name="Genome Announc.">
        <title>Draft Genome Sequence of Erythromycin- and Oxytetracycline-Sensitive Nocardia seriolae Strain U-1 (NBRC 110359).</title>
        <authorList>
            <person name="Imajoh M."/>
            <person name="Sukeda M."/>
            <person name="Shimizu M."/>
            <person name="Yamane J."/>
            <person name="Ohnishi K."/>
            <person name="Oshima S."/>
        </authorList>
    </citation>
    <scope>NUCLEOTIDE SEQUENCE [LARGE SCALE GENOMIC DNA]</scope>
    <source>
        <strain evidence="2 3">U-1</strain>
    </source>
</reference>
<sequence length="133" mass="14514">MAGYSGTPLPRKLGIKEESRVLLAGAPQDFELGELPVGVELHRRAGAGPYDVILGFCPDRATMVRRFAAWRGRTAINGGLWLAWPKKASGVPTDLGENAVREYGLAQGLVDNKGIAVDDIWSGLRFVIRLRDR</sequence>
<dbReference type="Proteomes" id="UP000037179">
    <property type="component" value="Unassembled WGS sequence"/>
</dbReference>
<keyword evidence="3" id="KW-1185">Reference proteome</keyword>
<dbReference type="GeneID" id="93370154"/>
<dbReference type="EMBL" id="BBYQ01000076">
    <property type="protein sequence ID" value="GAP30266.1"/>
    <property type="molecule type" value="Genomic_DNA"/>
</dbReference>
<dbReference type="AlphaFoldDB" id="A0A0B8NF73"/>
<reference evidence="1 4" key="3">
    <citation type="submission" date="2016-10" db="EMBL/GenBank/DDBJ databases">
        <title>Genome sequence of Nocardia seriolae strain EM150506, isolated from Anguila japonica.</title>
        <authorList>
            <person name="Han H.-J."/>
        </authorList>
    </citation>
    <scope>NUCLEOTIDE SEQUENCE [LARGE SCALE GENOMIC DNA]</scope>
    <source>
        <strain evidence="1 4">EM150506</strain>
    </source>
</reference>
<name>A0A0B8NF73_9NOCA</name>